<feature type="transmembrane region" description="Helical" evidence="1">
    <location>
        <begin position="147"/>
        <end position="167"/>
    </location>
</feature>
<dbReference type="VEuPathDB" id="CryptoDB:Cvel_28675"/>
<dbReference type="AlphaFoldDB" id="A0A0K6S970"/>
<sequence length="168" mass="17999">MGGHTTSDTSVQFFSQLVAKVYLSSVPPDEQQRPALLSVQSQSSFPLVGRIFIGHFDVGEVVSERCVLQGGSVVRPVLVPDTFSSLLDGHWKSNSSGMRFSPGSARLCSSALMRLHFAGRSSSPRWGLRTMPSHFLRFSSASLTSGMALFDQLLVVGILAVVLVGGAE</sequence>
<keyword evidence="1" id="KW-0812">Transmembrane</keyword>
<keyword evidence="1" id="KW-0472">Membrane</keyword>
<evidence type="ECO:0000313" key="2">
    <source>
        <dbReference type="EMBL" id="CUC10203.1"/>
    </source>
</evidence>
<gene>
    <name evidence="2" type="ORF">Cvel_28675.t1.CR1</name>
</gene>
<reference evidence="2" key="1">
    <citation type="submission" date="2014-11" db="EMBL/GenBank/DDBJ databases">
        <title>Molecular phylogeny of cliff fern family Woodsiaceae with morphological implications.</title>
        <authorList>
            <person name="Shao Y.-Z."/>
            <person name="Wei R."/>
            <person name="Zhang X.-C."/>
        </authorList>
    </citation>
    <scope>NUCLEOTIDE SEQUENCE</scope>
</reference>
<accession>A0A0K6S970</accession>
<keyword evidence="1" id="KW-1133">Transmembrane helix</keyword>
<dbReference type="EMBL" id="CDMZ01003042">
    <property type="protein sequence ID" value="CUC10203.1"/>
    <property type="molecule type" value="Genomic_DNA"/>
</dbReference>
<proteinExistence type="predicted"/>
<evidence type="ECO:0000256" key="1">
    <source>
        <dbReference type="SAM" id="Phobius"/>
    </source>
</evidence>
<protein>
    <submittedName>
        <fullName evidence="2">Uncharacterized protein</fullName>
    </submittedName>
</protein>
<name>A0A0K6S970_9ALVE</name>
<organism evidence="2">
    <name type="scientific">Chromera velia CCMP2878</name>
    <dbReference type="NCBI Taxonomy" id="1169474"/>
    <lineage>
        <taxon>Eukaryota</taxon>
        <taxon>Sar</taxon>
        <taxon>Alveolata</taxon>
        <taxon>Colpodellida</taxon>
        <taxon>Chromeraceae</taxon>
        <taxon>Chromera</taxon>
    </lineage>
</organism>